<dbReference type="PANTHER" id="PTHR43646:SF2">
    <property type="entry name" value="GLYCOSYLTRANSFERASE 2-LIKE DOMAIN-CONTAINING PROTEIN"/>
    <property type="match status" value="1"/>
</dbReference>
<dbReference type="Gene3D" id="3.90.550.10">
    <property type="entry name" value="Spore Coat Polysaccharide Biosynthesis Protein SpsA, Chain A"/>
    <property type="match status" value="1"/>
</dbReference>
<comment type="subcellular location">
    <subcellularLocation>
        <location evidence="1">Cell membrane</location>
    </subcellularLocation>
</comment>
<dbReference type="InterPro" id="IPR029044">
    <property type="entry name" value="Nucleotide-diphossugar_trans"/>
</dbReference>
<evidence type="ECO:0000256" key="2">
    <source>
        <dbReference type="ARBA" id="ARBA00022475"/>
    </source>
</evidence>
<dbReference type="GO" id="GO:0016757">
    <property type="term" value="F:glycosyltransferase activity"/>
    <property type="evidence" value="ECO:0007669"/>
    <property type="project" value="UniProtKB-KW"/>
</dbReference>
<feature type="domain" description="Glycosyltransferase 2-like" evidence="6">
    <location>
        <begin position="4"/>
        <end position="106"/>
    </location>
</feature>
<evidence type="ECO:0000313" key="8">
    <source>
        <dbReference type="Proteomes" id="UP001156873"/>
    </source>
</evidence>
<evidence type="ECO:0000256" key="4">
    <source>
        <dbReference type="ARBA" id="ARBA00022679"/>
    </source>
</evidence>
<keyword evidence="2" id="KW-1003">Cell membrane</keyword>
<dbReference type="EC" id="2.4.-.-" evidence="7"/>
<protein>
    <submittedName>
        <fullName evidence="7">Glycosyltransferase</fullName>
        <ecNumber evidence="7">2.4.-.-</ecNumber>
    </submittedName>
</protein>
<keyword evidence="8" id="KW-1185">Reference proteome</keyword>
<gene>
    <name evidence="7" type="ORF">QFW81_10415</name>
</gene>
<dbReference type="EMBL" id="JARXRO010000016">
    <property type="protein sequence ID" value="MDH5834336.1"/>
    <property type="molecule type" value="Genomic_DNA"/>
</dbReference>
<dbReference type="InterPro" id="IPR001173">
    <property type="entry name" value="Glyco_trans_2-like"/>
</dbReference>
<keyword evidence="5" id="KW-0472">Membrane</keyword>
<organism evidence="7 8">
    <name type="scientific">Luteimonas kalidii</name>
    <dbReference type="NCBI Taxonomy" id="3042025"/>
    <lineage>
        <taxon>Bacteria</taxon>
        <taxon>Pseudomonadati</taxon>
        <taxon>Pseudomonadota</taxon>
        <taxon>Gammaproteobacteria</taxon>
        <taxon>Lysobacterales</taxon>
        <taxon>Lysobacteraceae</taxon>
        <taxon>Luteimonas</taxon>
    </lineage>
</organism>
<name>A0ABT6JWK5_9GAMM</name>
<keyword evidence="3 7" id="KW-0328">Glycosyltransferase</keyword>
<evidence type="ECO:0000313" key="7">
    <source>
        <dbReference type="EMBL" id="MDH5834336.1"/>
    </source>
</evidence>
<dbReference type="SUPFAM" id="SSF53448">
    <property type="entry name" value="Nucleotide-diphospho-sugar transferases"/>
    <property type="match status" value="1"/>
</dbReference>
<proteinExistence type="predicted"/>
<sequence>MIGVLVPAHDEAALIGGCLDAIRAAAACPRLEGEPVLVVVALDRCRDDSARICADAGVATVRLDARNVGRARAAAAESLLQAGVRWLASTDADSRVPRDWLSAQVACGADAFCGTVRVGDWLDYGAAVREAFFAREHHRDEHPHVHGANLGVAAAAYRAAGGFPPLAAHEDHALVRALADAGCSIARHAAPAVTTSARRDARARQGFGDHLLALEHALA</sequence>
<evidence type="ECO:0000256" key="5">
    <source>
        <dbReference type="ARBA" id="ARBA00023136"/>
    </source>
</evidence>
<comment type="caution">
    <text evidence="7">The sequence shown here is derived from an EMBL/GenBank/DDBJ whole genome shotgun (WGS) entry which is preliminary data.</text>
</comment>
<dbReference type="Proteomes" id="UP001156873">
    <property type="component" value="Unassembled WGS sequence"/>
</dbReference>
<dbReference type="PANTHER" id="PTHR43646">
    <property type="entry name" value="GLYCOSYLTRANSFERASE"/>
    <property type="match status" value="1"/>
</dbReference>
<dbReference type="RefSeq" id="WP_280578710.1">
    <property type="nucleotide sequence ID" value="NZ_JARXRO010000016.1"/>
</dbReference>
<reference evidence="7 8" key="1">
    <citation type="submission" date="2023-04" db="EMBL/GenBank/DDBJ databases">
        <title>Luteimonas sp. M1R5S59.</title>
        <authorList>
            <person name="Sun J.-Q."/>
        </authorList>
    </citation>
    <scope>NUCLEOTIDE SEQUENCE [LARGE SCALE GENOMIC DNA]</scope>
    <source>
        <strain evidence="7 8">M1R5S59</strain>
    </source>
</reference>
<evidence type="ECO:0000256" key="3">
    <source>
        <dbReference type="ARBA" id="ARBA00022676"/>
    </source>
</evidence>
<keyword evidence="4 7" id="KW-0808">Transferase</keyword>
<evidence type="ECO:0000256" key="1">
    <source>
        <dbReference type="ARBA" id="ARBA00004236"/>
    </source>
</evidence>
<evidence type="ECO:0000259" key="6">
    <source>
        <dbReference type="Pfam" id="PF00535"/>
    </source>
</evidence>
<accession>A0ABT6JWK5</accession>
<dbReference type="Pfam" id="PF00535">
    <property type="entry name" value="Glycos_transf_2"/>
    <property type="match status" value="1"/>
</dbReference>